<evidence type="ECO:0000256" key="1">
    <source>
        <dbReference type="ARBA" id="ARBA00022801"/>
    </source>
</evidence>
<keyword evidence="3" id="KW-0067">ATP-binding</keyword>
<dbReference type="EMBL" id="NUMG01000023">
    <property type="protein sequence ID" value="PGU00079.1"/>
    <property type="molecule type" value="Genomic_DNA"/>
</dbReference>
<accession>A0A2C1LQC2</accession>
<dbReference type="GO" id="GO:0004386">
    <property type="term" value="F:helicase activity"/>
    <property type="evidence" value="ECO:0007669"/>
    <property type="project" value="UniProtKB-KW"/>
</dbReference>
<dbReference type="PROSITE" id="PS51194">
    <property type="entry name" value="HELICASE_CTER"/>
    <property type="match status" value="1"/>
</dbReference>
<dbReference type="RefSeq" id="WP_098882813.1">
    <property type="nucleotide sequence ID" value="NZ_NUMG01000023.1"/>
</dbReference>
<protein>
    <submittedName>
        <fullName evidence="3">Helicase</fullName>
    </submittedName>
</protein>
<dbReference type="Proteomes" id="UP000225766">
    <property type="component" value="Unassembled WGS sequence"/>
</dbReference>
<dbReference type="Pfam" id="PF00271">
    <property type="entry name" value="Helicase_C"/>
    <property type="match status" value="1"/>
</dbReference>
<dbReference type="GO" id="GO:0006281">
    <property type="term" value="P:DNA repair"/>
    <property type="evidence" value="ECO:0007669"/>
    <property type="project" value="TreeGrafter"/>
</dbReference>
<dbReference type="GO" id="GO:0016787">
    <property type="term" value="F:hydrolase activity"/>
    <property type="evidence" value="ECO:0007669"/>
    <property type="project" value="UniProtKB-KW"/>
</dbReference>
<dbReference type="GO" id="GO:0031297">
    <property type="term" value="P:replication fork processing"/>
    <property type="evidence" value="ECO:0007669"/>
    <property type="project" value="TreeGrafter"/>
</dbReference>
<proteinExistence type="predicted"/>
<organism evidence="3 4">
    <name type="scientific">Bacillus cereus</name>
    <dbReference type="NCBI Taxonomy" id="1396"/>
    <lineage>
        <taxon>Bacteria</taxon>
        <taxon>Bacillati</taxon>
        <taxon>Bacillota</taxon>
        <taxon>Bacilli</taxon>
        <taxon>Bacillales</taxon>
        <taxon>Bacillaceae</taxon>
        <taxon>Bacillus</taxon>
        <taxon>Bacillus cereus group</taxon>
    </lineage>
</organism>
<feature type="domain" description="Helicase C-terminal" evidence="2">
    <location>
        <begin position="786"/>
        <end position="950"/>
    </location>
</feature>
<dbReference type="PANTHER" id="PTHR45766:SF6">
    <property type="entry name" value="SWI_SNF-RELATED MATRIX-ASSOCIATED ACTIN-DEPENDENT REGULATOR OF CHROMATIN SUBFAMILY A-LIKE PROTEIN 1"/>
    <property type="match status" value="1"/>
</dbReference>
<dbReference type="InterPro" id="IPR001650">
    <property type="entry name" value="Helicase_C-like"/>
</dbReference>
<dbReference type="AlphaFoldDB" id="A0A2C1LQC2"/>
<reference evidence="3 4" key="1">
    <citation type="submission" date="2017-09" db="EMBL/GenBank/DDBJ databases">
        <title>Large-scale bioinformatics analysis of Bacillus genomes uncovers conserved roles of natural products in bacterial physiology.</title>
        <authorList>
            <consortium name="Agbiome Team Llc"/>
            <person name="Bleich R.M."/>
            <person name="Grubbs K.J."/>
            <person name="Santa Maria K.C."/>
            <person name="Allen S.E."/>
            <person name="Farag S."/>
            <person name="Shank E.A."/>
            <person name="Bowers A."/>
        </authorList>
    </citation>
    <scope>NUCLEOTIDE SEQUENCE [LARGE SCALE GENOMIC DNA]</scope>
    <source>
        <strain evidence="3 4">AFS040105</strain>
    </source>
</reference>
<gene>
    <name evidence="3" type="ORF">COD19_17150</name>
</gene>
<dbReference type="InterPro" id="IPR027417">
    <property type="entry name" value="P-loop_NTPase"/>
</dbReference>
<comment type="caution">
    <text evidence="3">The sequence shown here is derived from an EMBL/GenBank/DDBJ whole genome shotgun (WGS) entry which is preliminary data.</text>
</comment>
<evidence type="ECO:0000259" key="2">
    <source>
        <dbReference type="PROSITE" id="PS51194"/>
    </source>
</evidence>
<dbReference type="SUPFAM" id="SSF52540">
    <property type="entry name" value="P-loop containing nucleoside triphosphate hydrolases"/>
    <property type="match status" value="2"/>
</dbReference>
<keyword evidence="3" id="KW-0347">Helicase</keyword>
<evidence type="ECO:0000313" key="3">
    <source>
        <dbReference type="EMBL" id="PGU00079.1"/>
    </source>
</evidence>
<evidence type="ECO:0000313" key="4">
    <source>
        <dbReference type="Proteomes" id="UP000225766"/>
    </source>
</evidence>
<name>A0A2C1LQC2_BACCE</name>
<dbReference type="PANTHER" id="PTHR45766">
    <property type="entry name" value="DNA ANNEALING HELICASE AND ENDONUCLEASE ZRANB3 FAMILY MEMBER"/>
    <property type="match status" value="1"/>
</dbReference>
<dbReference type="Gene3D" id="3.40.50.300">
    <property type="entry name" value="P-loop containing nucleotide triphosphate hydrolases"/>
    <property type="match status" value="2"/>
</dbReference>
<keyword evidence="3" id="KW-0547">Nucleotide-binding</keyword>
<keyword evidence="1" id="KW-0378">Hydrolase</keyword>
<sequence>MHVTTKTNELNGFERIAKILEEVEISDTHPRMIEVLVEGKTYQSAFCFAHVVADIGQRVPLLLCTIIGGIDSTVQSIKAAIDNGISGLKFGTGEKSSISYQFESQFQFYAEKGKYTTLPITINGRKAIIMVHDLVREGSYTFSFEKSPAAAIRNVIGGKKYGIGTLKEWEEPIYQRLLDKKGIETVPCYYDKKLFKNFQVLKFNFNEDEMDHCISEMVKEKEIFFPEAGCGTALEEVNSLTDYMLKYAEVILEKVSHEVKPSYNPLIDLPLEHFLSYKTQLFPTQAHVSTALAKHLCKQKSVILQGEMSTGKSKMMTAVADGYHHLRGKSGYFGIVLCPTNLTKKWPEEIKSLIDAEVHVIKKSAELIRYHQSWIDKGRPKPTKPIYFVISYETMRDGCAIEPAVEFQFIKTKNQTLEGKLPYRYGYYCPNCGSAHQIVENESTVLNEEGKEVIQRTTHSMDMKEFGASRRILNSSKPQNAFCSECGESLWKHYVPTRYSCFKEWTVYEEKLLDAIRSNNQYEVNRVKLEQPEIRKRKGNPRKVAAIQYIKRKMKNFFDIAVIDELHKLKGSNSAQGNSLAGLVAASKKCIAGTGTLFGGKAEDIYYLLWRLFPHEMVQYGFKYNENMKFNYEFGNVEKITYSKKGSNKEFNNKNSHGGILRAPSLKVKPGISPFIFGMFLLHNTVLLRLLDVWMNPVELVDVPTILVPMNKELEEANKDMTYHFEKAISMYKSDGKSGALYLSYSQTGVSYPDNPFTYPDITLKTDIGRELIWSPHKLDPSNLLPKEQEIIKVLQQEVNENRPSIVYVCDTGSSKAGRDVQPRLKKVFEENVEGANVAILRSNTVAADSRTEWIAQKVNNGVNIIICSIRLVEVGIDLIMTPTIMFYQFDWSMFIMAQAAKRAFRIGQEQECRLFYFAYSNSFQEAMAQLIAEKNRASQAINGTVSSEGLSAMLGDSGDLQTALIKQIQNGKKIKGTTEEWVTHASIRARELLNRGSNNTESLEESVYNSLILWMKKKGIHEVMLSSISHDKKKIVERILKDQINGFKYKENELRVDEIVAFGTNNVSDSDVYQHLYDVAAYIQFDDIEIVTETKKSIKKKRKIAEGQLAMNLFDF</sequence>